<dbReference type="Gene3D" id="3.30.1340.30">
    <property type="match status" value="1"/>
</dbReference>
<protein>
    <submittedName>
        <fullName evidence="2">BON domain-containing protein</fullName>
    </submittedName>
</protein>
<organism evidence="2 3">
    <name type="scientific">Telmatocola sphagniphila</name>
    <dbReference type="NCBI Taxonomy" id="1123043"/>
    <lineage>
        <taxon>Bacteria</taxon>
        <taxon>Pseudomonadati</taxon>
        <taxon>Planctomycetota</taxon>
        <taxon>Planctomycetia</taxon>
        <taxon>Gemmatales</taxon>
        <taxon>Gemmataceae</taxon>
    </lineage>
</organism>
<dbReference type="Pfam" id="PF04972">
    <property type="entry name" value="BON"/>
    <property type="match status" value="1"/>
</dbReference>
<dbReference type="InterPro" id="IPR007055">
    <property type="entry name" value="BON_dom"/>
</dbReference>
<gene>
    <name evidence="2" type="ORF">KIH39_09485</name>
</gene>
<dbReference type="RefSeq" id="WP_213499091.1">
    <property type="nucleotide sequence ID" value="NZ_CP074694.1"/>
</dbReference>
<sequence length="76" mass="8474">MDLDGELEKTIRREIMWEPNARDSQINISVEEGHVLLGGWVNSYAEKWAVEKIASRVAGIRGFATTLALRGSGYPL</sequence>
<feature type="domain" description="BON" evidence="1">
    <location>
        <begin position="3"/>
        <end position="71"/>
    </location>
</feature>
<keyword evidence="3" id="KW-1185">Reference proteome</keyword>
<dbReference type="Proteomes" id="UP000676194">
    <property type="component" value="Chromosome"/>
</dbReference>
<dbReference type="PROSITE" id="PS50914">
    <property type="entry name" value="BON"/>
    <property type="match status" value="1"/>
</dbReference>
<reference evidence="2" key="1">
    <citation type="submission" date="2021-05" db="EMBL/GenBank/DDBJ databases">
        <title>Complete genome sequence of the cellulolytic planctomycete Telmatocola sphagniphila SP2T and characterization of the first cellulase from planctomycetes.</title>
        <authorList>
            <person name="Rakitin A.L."/>
            <person name="Beletsky A.V."/>
            <person name="Naumoff D.G."/>
            <person name="Kulichevskaya I.S."/>
            <person name="Mardanov A.V."/>
            <person name="Ravin N.V."/>
            <person name="Dedysh S.N."/>
        </authorList>
    </citation>
    <scope>NUCLEOTIDE SEQUENCE</scope>
    <source>
        <strain evidence="2">SP2T</strain>
    </source>
</reference>
<evidence type="ECO:0000259" key="1">
    <source>
        <dbReference type="PROSITE" id="PS50914"/>
    </source>
</evidence>
<accession>A0A8E6EZV1</accession>
<proteinExistence type="predicted"/>
<name>A0A8E6EZV1_9BACT</name>
<evidence type="ECO:0000313" key="2">
    <source>
        <dbReference type="EMBL" id="QVL34118.1"/>
    </source>
</evidence>
<dbReference type="AlphaFoldDB" id="A0A8E6EZV1"/>
<evidence type="ECO:0000313" key="3">
    <source>
        <dbReference type="Proteomes" id="UP000676194"/>
    </source>
</evidence>
<dbReference type="KEGG" id="tsph:KIH39_09485"/>
<dbReference type="EMBL" id="CP074694">
    <property type="protein sequence ID" value="QVL34118.1"/>
    <property type="molecule type" value="Genomic_DNA"/>
</dbReference>